<sequence>MIPPSMHHATPPISHCRFCKHYNPAGRRGGHCESLGAMVGGNWHACSLAVPTFSPLWSELQEAIEHQLHPVSTPEIHPVSVTETEPDQVEVLAWGEIEVVLPLSI</sequence>
<protein>
    <submittedName>
        <fullName evidence="1">Uncharacterized protein</fullName>
    </submittedName>
</protein>
<accession>B8HXX8</accession>
<dbReference type="HOGENOM" id="CLU_171052_1_0_3"/>
<dbReference type="AlphaFoldDB" id="B8HXX8"/>
<proteinExistence type="predicted"/>
<gene>
    <name evidence="1" type="ordered locus">Cyan7425_1031</name>
</gene>
<reference evidence="1" key="1">
    <citation type="submission" date="2009-01" db="EMBL/GenBank/DDBJ databases">
        <title>Complete sequence of chromosome Cyanothece sp. PCC 7425.</title>
        <authorList>
            <consortium name="US DOE Joint Genome Institute"/>
            <person name="Lucas S."/>
            <person name="Copeland A."/>
            <person name="Lapidus A."/>
            <person name="Glavina del Rio T."/>
            <person name="Dalin E."/>
            <person name="Tice H."/>
            <person name="Bruce D."/>
            <person name="Goodwin L."/>
            <person name="Pitluck S."/>
            <person name="Sims D."/>
            <person name="Meineke L."/>
            <person name="Brettin T."/>
            <person name="Detter J.C."/>
            <person name="Han C."/>
            <person name="Larimer F."/>
            <person name="Land M."/>
            <person name="Hauser L."/>
            <person name="Kyrpides N."/>
            <person name="Ovchinnikova G."/>
            <person name="Liberton M."/>
            <person name="Stoeckel J."/>
            <person name="Banerjee A."/>
            <person name="Singh A."/>
            <person name="Page L."/>
            <person name="Sato H."/>
            <person name="Zhao L."/>
            <person name="Sherman L."/>
            <person name="Pakrasi H."/>
            <person name="Richardson P."/>
        </authorList>
    </citation>
    <scope>NUCLEOTIDE SEQUENCE</scope>
    <source>
        <strain evidence="1">PCC 7425</strain>
    </source>
</reference>
<dbReference type="EMBL" id="CP001344">
    <property type="protein sequence ID" value="ACL43417.1"/>
    <property type="molecule type" value="Genomic_DNA"/>
</dbReference>
<organism evidence="1">
    <name type="scientific">Cyanothece sp. (strain PCC 7425 / ATCC 29141)</name>
    <dbReference type="NCBI Taxonomy" id="395961"/>
    <lineage>
        <taxon>Bacteria</taxon>
        <taxon>Bacillati</taxon>
        <taxon>Cyanobacteriota</taxon>
        <taxon>Cyanophyceae</taxon>
        <taxon>Gomontiellales</taxon>
        <taxon>Cyanothecaceae</taxon>
        <taxon>Cyanothece</taxon>
    </lineage>
</organism>
<dbReference type="KEGG" id="cyn:Cyan7425_1031"/>
<dbReference type="STRING" id="395961.Cyan7425_1031"/>
<evidence type="ECO:0000313" key="1">
    <source>
        <dbReference type="EMBL" id="ACL43417.1"/>
    </source>
</evidence>
<dbReference type="eggNOG" id="ENOG5032YCP">
    <property type="taxonomic scope" value="Bacteria"/>
</dbReference>
<name>B8HXX8_CYAP4</name>